<evidence type="ECO:0000313" key="1">
    <source>
        <dbReference type="EMBL" id="MBB5072537.1"/>
    </source>
</evidence>
<gene>
    <name evidence="1" type="ORF">BJ969_005625</name>
</gene>
<organism evidence="1 2">
    <name type="scientific">Saccharopolyspora gloriosae</name>
    <dbReference type="NCBI Taxonomy" id="455344"/>
    <lineage>
        <taxon>Bacteria</taxon>
        <taxon>Bacillati</taxon>
        <taxon>Actinomycetota</taxon>
        <taxon>Actinomycetes</taxon>
        <taxon>Pseudonocardiales</taxon>
        <taxon>Pseudonocardiaceae</taxon>
        <taxon>Saccharopolyspora</taxon>
    </lineage>
</organism>
<dbReference type="EMBL" id="JACHIV010000001">
    <property type="protein sequence ID" value="MBB5072537.1"/>
    <property type="molecule type" value="Genomic_DNA"/>
</dbReference>
<reference evidence="1 2" key="1">
    <citation type="submission" date="2020-08" db="EMBL/GenBank/DDBJ databases">
        <title>Sequencing the genomes of 1000 actinobacteria strains.</title>
        <authorList>
            <person name="Klenk H.-P."/>
        </authorList>
    </citation>
    <scope>NUCLEOTIDE SEQUENCE [LARGE SCALE GENOMIC DNA]</scope>
    <source>
        <strain evidence="1 2">DSM 45582</strain>
    </source>
</reference>
<proteinExistence type="predicted"/>
<comment type="caution">
    <text evidence="1">The sequence shown here is derived from an EMBL/GenBank/DDBJ whole genome shotgun (WGS) entry which is preliminary data.</text>
</comment>
<dbReference type="AlphaFoldDB" id="A0A840NWQ6"/>
<name>A0A840NWQ6_9PSEU</name>
<evidence type="ECO:0000313" key="2">
    <source>
        <dbReference type="Proteomes" id="UP000580474"/>
    </source>
</evidence>
<keyword evidence="2" id="KW-1185">Reference proteome</keyword>
<protein>
    <submittedName>
        <fullName evidence="1">Uncharacterized protein</fullName>
    </submittedName>
</protein>
<accession>A0A840NWQ6</accession>
<sequence>MTGMPGRATVDNEVRISSTHARSPLDLPASIGRLTALSADALGWSGTVLPPVKMLGRHVVPVAELVPDAHAERLCFGSEPVLDRAEISTWVWPEMDGRVPPPSAHLVGMLAPARHWRTALTAAVPFARFTSTAIIVPKSVTLAKDFMSTCLIRARQFGVAVLSAEADDVQVELEGRSFADAPPIEHTAVSRWVNEVVYQQLLAAEAPAPSRS</sequence>
<dbReference type="Proteomes" id="UP000580474">
    <property type="component" value="Unassembled WGS sequence"/>
</dbReference>